<keyword evidence="1" id="KW-0472">Membrane</keyword>
<name>A0A0N7JCR3_9CREN</name>
<dbReference type="KEGG" id="pdl:Pyrde_0063"/>
<keyword evidence="1" id="KW-1133">Transmembrane helix</keyword>
<keyword evidence="1" id="KW-0812">Transmembrane</keyword>
<dbReference type="Proteomes" id="UP000196694">
    <property type="component" value="Unassembled WGS sequence"/>
</dbReference>
<accession>A0A0N7JCR3</accession>
<evidence type="ECO:0000313" key="4">
    <source>
        <dbReference type="Proteomes" id="UP000058613"/>
    </source>
</evidence>
<dbReference type="EMBL" id="NCQP01000002">
    <property type="protein sequence ID" value="OWJ54715.1"/>
    <property type="molecule type" value="Genomic_DNA"/>
</dbReference>
<keyword evidence="5" id="KW-1185">Reference proteome</keyword>
<feature type="transmembrane region" description="Helical" evidence="1">
    <location>
        <begin position="47"/>
        <end position="66"/>
    </location>
</feature>
<reference evidence="3 5" key="2">
    <citation type="submission" date="2017-05" db="EMBL/GenBank/DDBJ databases">
        <title>The draft genome of the hyperthermophilic archaeon 'Pyrodictium delaneyi strain Hulk', an iron and nitrate reducer, reveals the capacity for sulfate reduction.</title>
        <authorList>
            <person name="Demey L.M."/>
            <person name="Miller C."/>
            <person name="Manzella M."/>
            <person name="Reguera G."/>
            <person name="Kashefi K."/>
        </authorList>
    </citation>
    <scope>NUCLEOTIDE SEQUENCE [LARGE SCALE GENOMIC DNA]</scope>
    <source>
        <strain evidence="3 5">Hulk</strain>
    </source>
</reference>
<gene>
    <name evidence="3" type="ORF">Pdsh_02990</name>
    <name evidence="2" type="ORF">Pyrde_0063</name>
</gene>
<reference evidence="2 4" key="1">
    <citation type="submission" date="2015-10" db="EMBL/GenBank/DDBJ databases">
        <title>Complete genome sequence of hyperthermophilic archaeon Pyrodictium delaneyi Su06.</title>
        <authorList>
            <person name="Jung J.-H."/>
            <person name="Lin J."/>
            <person name="Holden J.F."/>
            <person name="Park C.-S."/>
        </authorList>
    </citation>
    <scope>NUCLEOTIDE SEQUENCE [LARGE SCALE GENOMIC DNA]</scope>
    <source>
        <strain evidence="2 4">Su06</strain>
    </source>
</reference>
<evidence type="ECO:0000313" key="2">
    <source>
        <dbReference type="EMBL" id="ALL00113.1"/>
    </source>
</evidence>
<proteinExistence type="predicted"/>
<evidence type="ECO:0000313" key="3">
    <source>
        <dbReference type="EMBL" id="OWJ54715.1"/>
    </source>
</evidence>
<evidence type="ECO:0000313" key="5">
    <source>
        <dbReference type="Proteomes" id="UP000196694"/>
    </source>
</evidence>
<dbReference type="EMBL" id="CP013011">
    <property type="protein sequence ID" value="ALL00113.1"/>
    <property type="molecule type" value="Genomic_DNA"/>
</dbReference>
<organism evidence="2 4">
    <name type="scientific">Pyrodictium delaneyi</name>
    <dbReference type="NCBI Taxonomy" id="1273541"/>
    <lineage>
        <taxon>Archaea</taxon>
        <taxon>Thermoproteota</taxon>
        <taxon>Thermoprotei</taxon>
        <taxon>Desulfurococcales</taxon>
        <taxon>Pyrodictiaceae</taxon>
        <taxon>Pyrodictium</taxon>
    </lineage>
</organism>
<dbReference type="AlphaFoldDB" id="A0A0N7JCR3"/>
<evidence type="ECO:0000256" key="1">
    <source>
        <dbReference type="SAM" id="Phobius"/>
    </source>
</evidence>
<protein>
    <submittedName>
        <fullName evidence="2">Uncharacterized protein</fullName>
    </submittedName>
</protein>
<sequence length="281" mass="31999">MREILGKLHNMPRPAILLLVASILLLANGLGLSLHKILPTINIHADSLLLPYALTILIAILVYHFWKRRDILCIELRSSRIVPKTVLTNDTRNLEHILRRLSFSSKRVTYVIEGIPPRARLYIEASSLSYEDIVRIINMYTSSIKATVCNSDGTVHNIDRCCAILGKHNNIQSIVNQILDTINRDTISLVVDMKNILTDSLNNKHVIVKYLGDRLYVSDKLIGVISALEEFRPDILILVEPIDLPPHLIVRIVKDYNIDQCYVITTDREYASKFTPCVHIY</sequence>
<dbReference type="Proteomes" id="UP000058613">
    <property type="component" value="Chromosome"/>
</dbReference>